<dbReference type="RefSeq" id="WP_385941745.1">
    <property type="nucleotide sequence ID" value="NZ_JBHSOZ010000005.1"/>
</dbReference>
<accession>A0ABW0YQD2</accession>
<organism evidence="2 3">
    <name type="scientific">Thalassorhabdus alkalitolerans</name>
    <dbReference type="NCBI Taxonomy" id="2282697"/>
    <lineage>
        <taxon>Bacteria</taxon>
        <taxon>Bacillati</taxon>
        <taxon>Bacillota</taxon>
        <taxon>Bacilli</taxon>
        <taxon>Bacillales</taxon>
        <taxon>Bacillaceae</taxon>
        <taxon>Thalassorhabdus</taxon>
    </lineage>
</organism>
<evidence type="ECO:0000256" key="1">
    <source>
        <dbReference type="SAM" id="MobiDB-lite"/>
    </source>
</evidence>
<feature type="region of interest" description="Disordered" evidence="1">
    <location>
        <begin position="1"/>
        <end position="36"/>
    </location>
</feature>
<proteinExistence type="predicted"/>
<protein>
    <submittedName>
        <fullName evidence="2">Uncharacterized protein</fullName>
    </submittedName>
</protein>
<gene>
    <name evidence="2" type="ORF">ACFPU1_12845</name>
</gene>
<sequence>MTKKKTEKNEKRKAKLRVERTRSKNKKRRKNRGASSGYLYMEKKIATYDWKLPSKAYRARTPL</sequence>
<comment type="caution">
    <text evidence="2">The sequence shown here is derived from an EMBL/GenBank/DDBJ whole genome shotgun (WGS) entry which is preliminary data.</text>
</comment>
<reference evidence="3" key="1">
    <citation type="journal article" date="2019" name="Int. J. Syst. Evol. Microbiol.">
        <title>The Global Catalogue of Microorganisms (GCM) 10K type strain sequencing project: providing services to taxonomists for standard genome sequencing and annotation.</title>
        <authorList>
            <consortium name="The Broad Institute Genomics Platform"/>
            <consortium name="The Broad Institute Genome Sequencing Center for Infectious Disease"/>
            <person name="Wu L."/>
            <person name="Ma J."/>
        </authorList>
    </citation>
    <scope>NUCLEOTIDE SEQUENCE [LARGE SCALE GENOMIC DNA]</scope>
    <source>
        <strain evidence="3">CECT 7184</strain>
    </source>
</reference>
<evidence type="ECO:0000313" key="3">
    <source>
        <dbReference type="Proteomes" id="UP001596142"/>
    </source>
</evidence>
<dbReference type="EMBL" id="JBHSOZ010000005">
    <property type="protein sequence ID" value="MFC5713672.1"/>
    <property type="molecule type" value="Genomic_DNA"/>
</dbReference>
<name>A0ABW0YQD2_9BACI</name>
<evidence type="ECO:0000313" key="2">
    <source>
        <dbReference type="EMBL" id="MFC5713672.1"/>
    </source>
</evidence>
<dbReference type="Proteomes" id="UP001596142">
    <property type="component" value="Unassembled WGS sequence"/>
</dbReference>
<keyword evidence="3" id="KW-1185">Reference proteome</keyword>
<feature type="compositionally biased region" description="Basic residues" evidence="1">
    <location>
        <begin position="1"/>
        <end position="15"/>
    </location>
</feature>
<feature type="compositionally biased region" description="Basic residues" evidence="1">
    <location>
        <begin position="23"/>
        <end position="32"/>
    </location>
</feature>